<dbReference type="NCBIfam" id="TIGR00229">
    <property type="entry name" value="sensory_box"/>
    <property type="match status" value="1"/>
</dbReference>
<dbReference type="FunFam" id="3.40.50.300:FF:000006">
    <property type="entry name" value="DNA-binding transcriptional regulator NtrC"/>
    <property type="match status" value="1"/>
</dbReference>
<evidence type="ECO:0000256" key="4">
    <source>
        <dbReference type="ARBA" id="ARBA00023015"/>
    </source>
</evidence>
<keyword evidence="5" id="KW-0238">DNA-binding</keyword>
<dbReference type="PANTHER" id="PTHR32071">
    <property type="entry name" value="TRANSCRIPTIONAL REGULATORY PROTEIN"/>
    <property type="match status" value="1"/>
</dbReference>
<dbReference type="Gene3D" id="3.30.450.20">
    <property type="entry name" value="PAS domain"/>
    <property type="match status" value="1"/>
</dbReference>
<dbReference type="InterPro" id="IPR035965">
    <property type="entry name" value="PAS-like_dom_sf"/>
</dbReference>
<evidence type="ECO:0000256" key="6">
    <source>
        <dbReference type="ARBA" id="ARBA00023163"/>
    </source>
</evidence>
<organism evidence="10 11">
    <name type="scientific">Cytobacillus oceanisediminis 2691</name>
    <dbReference type="NCBI Taxonomy" id="1196031"/>
    <lineage>
        <taxon>Bacteria</taxon>
        <taxon>Bacillati</taxon>
        <taxon>Bacillota</taxon>
        <taxon>Bacilli</taxon>
        <taxon>Bacillales</taxon>
        <taxon>Bacillaceae</taxon>
        <taxon>Cytobacillus</taxon>
    </lineage>
</organism>
<dbReference type="PROSITE" id="PS00688">
    <property type="entry name" value="SIGMA54_INTERACT_3"/>
    <property type="match status" value="1"/>
</dbReference>
<dbReference type="SUPFAM" id="SSF52540">
    <property type="entry name" value="P-loop containing nucleoside triphosphate hydrolases"/>
    <property type="match status" value="1"/>
</dbReference>
<evidence type="ECO:0000256" key="5">
    <source>
        <dbReference type="ARBA" id="ARBA00023125"/>
    </source>
</evidence>
<dbReference type="InterPro" id="IPR002078">
    <property type="entry name" value="Sigma_54_int"/>
</dbReference>
<dbReference type="InterPro" id="IPR030828">
    <property type="entry name" value="HTH_TyrR"/>
</dbReference>
<dbReference type="Pfam" id="PF00158">
    <property type="entry name" value="Sigma54_activat"/>
    <property type="match status" value="1"/>
</dbReference>
<dbReference type="Proteomes" id="UP000077856">
    <property type="component" value="Chromosome"/>
</dbReference>
<dbReference type="Pfam" id="PF18024">
    <property type="entry name" value="HTH_50"/>
    <property type="match status" value="1"/>
</dbReference>
<dbReference type="SUPFAM" id="SSF55785">
    <property type="entry name" value="PYP-like sensor domain (PAS domain)"/>
    <property type="match status" value="1"/>
</dbReference>
<feature type="domain" description="Sigma-54 factor interaction" evidence="8">
    <location>
        <begin position="153"/>
        <end position="382"/>
    </location>
</feature>
<dbReference type="STRING" id="1196031.A361_15225"/>
<dbReference type="InterPro" id="IPR025662">
    <property type="entry name" value="Sigma_54_int_dom_ATP-bd_1"/>
</dbReference>
<dbReference type="SMART" id="SM00091">
    <property type="entry name" value="PAS"/>
    <property type="match status" value="1"/>
</dbReference>
<dbReference type="Pfam" id="PF25601">
    <property type="entry name" value="AAA_lid_14"/>
    <property type="match status" value="1"/>
</dbReference>
<dbReference type="Gene3D" id="3.40.50.300">
    <property type="entry name" value="P-loop containing nucleotide triphosphate hydrolases"/>
    <property type="match status" value="1"/>
</dbReference>
<proteinExistence type="predicted"/>
<reference evidence="10 11" key="1">
    <citation type="submission" date="2016-04" db="EMBL/GenBank/DDBJ databases">
        <title>Complete genome sequence of Bacillus oceanisediminis strain 2691.</title>
        <authorList>
            <person name="Jeong H."/>
            <person name="Kim H.J."/>
            <person name="Lee D.-W."/>
        </authorList>
    </citation>
    <scope>NUCLEOTIDE SEQUENCE [LARGE SCALE GENOMIC DNA]</scope>
    <source>
        <strain evidence="10 11">2691</strain>
    </source>
</reference>
<dbReference type="GO" id="GO:0003677">
    <property type="term" value="F:DNA binding"/>
    <property type="evidence" value="ECO:0007669"/>
    <property type="project" value="UniProtKB-KW"/>
</dbReference>
<dbReference type="Gene3D" id="1.10.10.60">
    <property type="entry name" value="Homeodomain-like"/>
    <property type="match status" value="1"/>
</dbReference>
<evidence type="ECO:0000256" key="7">
    <source>
        <dbReference type="ARBA" id="ARBA00029500"/>
    </source>
</evidence>
<dbReference type="CDD" id="cd00009">
    <property type="entry name" value="AAA"/>
    <property type="match status" value="1"/>
</dbReference>
<keyword evidence="1" id="KW-0547">Nucleotide-binding</keyword>
<dbReference type="AlphaFoldDB" id="A0A161JFK8"/>
<dbReference type="InterPro" id="IPR025943">
    <property type="entry name" value="Sigma_54_int_dom_ATP-bd_2"/>
</dbReference>
<dbReference type="Gene3D" id="1.10.8.60">
    <property type="match status" value="1"/>
</dbReference>
<sequence length="463" mass="52966">MSKKFFEDKHFHHMFNHLKDGIFIADHNGIALWINDTSSKQMGAPRSKVIGRSVSDLEKDGLFTPSITNIVLEKRETVTKVQTSKGRQYLATGYFVEIKEDKTQYVLVNVKDITDTVRSSLQLEKAEILLQKYWDELQEMKVKESEKKNNHIIIGNSKKHEEILDLIGRIASLDVTILLTGETGVGKSMIASMIHRRSNRTDKPFIQINCGAIPETLLESELFGYKKGAFTGANNSGKVGLVEKANGGTLFLDEIGELPLTLQPKLLQLVQEKSFFPIGSTELKQVDVRIITATHQSLLEMVQEKRFREDLYYRLNVVSIQIPALRERKDDIIPLVFHYLELFKTKYRKSTVLGKELVDYLQNYSWPGNIRELENMIERLVVTAKSEIIDKSDLSEKVLREVQKKESEFPPKLNGQSLPGYIEEIEKKLIIDAQKEHNSTRKAAKALGITQSSFIRRLQKYNL</sequence>
<dbReference type="InterPro" id="IPR027417">
    <property type="entry name" value="P-loop_NTPase"/>
</dbReference>
<evidence type="ECO:0000256" key="1">
    <source>
        <dbReference type="ARBA" id="ARBA00022741"/>
    </source>
</evidence>
<evidence type="ECO:0000313" key="10">
    <source>
        <dbReference type="EMBL" id="AND40445.1"/>
    </source>
</evidence>
<dbReference type="InterPro" id="IPR058031">
    <property type="entry name" value="AAA_lid_NorR"/>
</dbReference>
<evidence type="ECO:0000256" key="3">
    <source>
        <dbReference type="ARBA" id="ARBA00022840"/>
    </source>
</evidence>
<dbReference type="SMART" id="SM00382">
    <property type="entry name" value="AAA"/>
    <property type="match status" value="1"/>
</dbReference>
<dbReference type="EMBL" id="CP015506">
    <property type="protein sequence ID" value="AND40445.1"/>
    <property type="molecule type" value="Genomic_DNA"/>
</dbReference>
<feature type="domain" description="PAS" evidence="9">
    <location>
        <begin position="7"/>
        <end position="53"/>
    </location>
</feature>
<keyword evidence="4" id="KW-0805">Transcription regulation</keyword>
<dbReference type="PROSITE" id="PS50045">
    <property type="entry name" value="SIGMA54_INTERACT_4"/>
    <property type="match status" value="1"/>
</dbReference>
<dbReference type="GO" id="GO:0006355">
    <property type="term" value="P:regulation of DNA-templated transcription"/>
    <property type="evidence" value="ECO:0007669"/>
    <property type="project" value="InterPro"/>
</dbReference>
<dbReference type="SUPFAM" id="SSF46689">
    <property type="entry name" value="Homeodomain-like"/>
    <property type="match status" value="1"/>
</dbReference>
<gene>
    <name evidence="10" type="ORF">A361_15225</name>
</gene>
<evidence type="ECO:0000259" key="9">
    <source>
        <dbReference type="PROSITE" id="PS50112"/>
    </source>
</evidence>
<keyword evidence="2" id="KW-0058">Aromatic hydrocarbons catabolism</keyword>
<dbReference type="Pfam" id="PF00989">
    <property type="entry name" value="PAS"/>
    <property type="match status" value="1"/>
</dbReference>
<dbReference type="eggNOG" id="COG3829">
    <property type="taxonomic scope" value="Bacteria"/>
</dbReference>
<evidence type="ECO:0000256" key="2">
    <source>
        <dbReference type="ARBA" id="ARBA00022797"/>
    </source>
</evidence>
<dbReference type="InterPro" id="IPR025944">
    <property type="entry name" value="Sigma_54_int_dom_CS"/>
</dbReference>
<protein>
    <recommendedName>
        <fullName evidence="7">HTH-type transcriptional regulatory protein TyrR</fullName>
    </recommendedName>
</protein>
<dbReference type="KEGG" id="bon:A361_15225"/>
<dbReference type="InterPro" id="IPR009057">
    <property type="entry name" value="Homeodomain-like_sf"/>
</dbReference>
<evidence type="ECO:0000313" key="11">
    <source>
        <dbReference type="Proteomes" id="UP000077856"/>
    </source>
</evidence>
<dbReference type="InterPro" id="IPR003593">
    <property type="entry name" value="AAA+_ATPase"/>
</dbReference>
<dbReference type="RefSeq" id="WP_019383364.1">
    <property type="nucleotide sequence ID" value="NZ_CP015506.1"/>
</dbReference>
<dbReference type="PROSITE" id="PS50112">
    <property type="entry name" value="PAS"/>
    <property type="match status" value="1"/>
</dbReference>
<evidence type="ECO:0000259" key="8">
    <source>
        <dbReference type="PROSITE" id="PS50045"/>
    </source>
</evidence>
<dbReference type="GO" id="GO:0005524">
    <property type="term" value="F:ATP binding"/>
    <property type="evidence" value="ECO:0007669"/>
    <property type="project" value="UniProtKB-KW"/>
</dbReference>
<accession>A0A161JFK8</accession>
<keyword evidence="3" id="KW-0067">ATP-binding</keyword>
<dbReference type="InterPro" id="IPR000014">
    <property type="entry name" value="PAS"/>
</dbReference>
<dbReference type="CDD" id="cd00130">
    <property type="entry name" value="PAS"/>
    <property type="match status" value="1"/>
</dbReference>
<dbReference type="PANTHER" id="PTHR32071:SF57">
    <property type="entry name" value="C4-DICARBOXYLATE TRANSPORT TRANSCRIPTIONAL REGULATORY PROTEIN DCTD"/>
    <property type="match status" value="1"/>
</dbReference>
<name>A0A161JFK8_9BACI</name>
<dbReference type="InterPro" id="IPR013767">
    <property type="entry name" value="PAS_fold"/>
</dbReference>
<dbReference type="PROSITE" id="PS00676">
    <property type="entry name" value="SIGMA54_INTERACT_2"/>
    <property type="match status" value="1"/>
</dbReference>
<keyword evidence="6" id="KW-0804">Transcription</keyword>
<dbReference type="PROSITE" id="PS00675">
    <property type="entry name" value="SIGMA54_INTERACT_1"/>
    <property type="match status" value="1"/>
</dbReference>